<dbReference type="AlphaFoldDB" id="A0A5C5WUZ3"/>
<comment type="caution">
    <text evidence="3">The sequence shown here is derived from an EMBL/GenBank/DDBJ whole genome shotgun (WGS) entry which is preliminary data.</text>
</comment>
<evidence type="ECO:0000313" key="3">
    <source>
        <dbReference type="EMBL" id="TWT53785.1"/>
    </source>
</evidence>
<gene>
    <name evidence="3" type="ORF">Pla22_14180</name>
</gene>
<dbReference type="Pfam" id="PF04143">
    <property type="entry name" value="Sulf_transp"/>
    <property type="match status" value="1"/>
</dbReference>
<keyword evidence="2" id="KW-1133">Transmembrane helix</keyword>
<feature type="transmembrane region" description="Helical" evidence="2">
    <location>
        <begin position="179"/>
        <end position="199"/>
    </location>
</feature>
<feature type="transmembrane region" description="Helical" evidence="2">
    <location>
        <begin position="28"/>
        <end position="47"/>
    </location>
</feature>
<keyword evidence="2" id="KW-0472">Membrane</keyword>
<dbReference type="Proteomes" id="UP000316598">
    <property type="component" value="Unassembled WGS sequence"/>
</dbReference>
<name>A0A5C5WUZ3_9BACT</name>
<dbReference type="InterPro" id="IPR007272">
    <property type="entry name" value="Sulf_transp_TsuA/YedE"/>
</dbReference>
<organism evidence="3 4">
    <name type="scientific">Rubripirellula amarantea</name>
    <dbReference type="NCBI Taxonomy" id="2527999"/>
    <lineage>
        <taxon>Bacteria</taxon>
        <taxon>Pseudomonadati</taxon>
        <taxon>Planctomycetota</taxon>
        <taxon>Planctomycetia</taxon>
        <taxon>Pirellulales</taxon>
        <taxon>Pirellulaceae</taxon>
        <taxon>Rubripirellula</taxon>
    </lineage>
</organism>
<evidence type="ECO:0000256" key="1">
    <source>
        <dbReference type="SAM" id="MobiDB-lite"/>
    </source>
</evidence>
<dbReference type="EMBL" id="SJPI01000001">
    <property type="protein sequence ID" value="TWT53785.1"/>
    <property type="molecule type" value="Genomic_DNA"/>
</dbReference>
<feature type="transmembrane region" description="Helical" evidence="2">
    <location>
        <begin position="106"/>
        <end position="131"/>
    </location>
</feature>
<feature type="region of interest" description="Disordered" evidence="1">
    <location>
        <begin position="1"/>
        <end position="22"/>
    </location>
</feature>
<proteinExistence type="predicted"/>
<feature type="transmembrane region" description="Helical" evidence="2">
    <location>
        <begin position="137"/>
        <end position="158"/>
    </location>
</feature>
<protein>
    <submittedName>
        <fullName evidence="3">Putative inner membrane protein</fullName>
    </submittedName>
</protein>
<feature type="transmembrane region" description="Helical" evidence="2">
    <location>
        <begin position="67"/>
        <end position="86"/>
    </location>
</feature>
<keyword evidence="4" id="KW-1185">Reference proteome</keyword>
<sequence length="205" mass="21755">MTVTAEKENDREAPELPPKSADLQPKIATGRALVLGVVFGLVFGFLLQKGGVAKYHVLIGQLLLVDYTVVKVMLSAVVVGALGIHFMHRAGLVELHIKPTRYASNVIGGLLFGIGFALSAYCPGTGAAALGQGNYDAIAMMVGMITGSYLFAEMSGYITRRVHPIGDRGKITLVDVLPMGRTAVVLGTVVLLVACLLTIEYLDVR</sequence>
<keyword evidence="2" id="KW-0812">Transmembrane</keyword>
<feature type="compositionally biased region" description="Basic and acidic residues" evidence="1">
    <location>
        <begin position="1"/>
        <end position="14"/>
    </location>
</feature>
<evidence type="ECO:0000313" key="4">
    <source>
        <dbReference type="Proteomes" id="UP000316598"/>
    </source>
</evidence>
<reference evidence="3 4" key="1">
    <citation type="submission" date="2019-02" db="EMBL/GenBank/DDBJ databases">
        <title>Deep-cultivation of Planctomycetes and their phenomic and genomic characterization uncovers novel biology.</title>
        <authorList>
            <person name="Wiegand S."/>
            <person name="Jogler M."/>
            <person name="Boedeker C."/>
            <person name="Pinto D."/>
            <person name="Vollmers J."/>
            <person name="Rivas-Marin E."/>
            <person name="Kohn T."/>
            <person name="Peeters S.H."/>
            <person name="Heuer A."/>
            <person name="Rast P."/>
            <person name="Oberbeckmann S."/>
            <person name="Bunk B."/>
            <person name="Jeske O."/>
            <person name="Meyerdierks A."/>
            <person name="Storesund J.E."/>
            <person name="Kallscheuer N."/>
            <person name="Luecker S."/>
            <person name="Lage O.M."/>
            <person name="Pohl T."/>
            <person name="Merkel B.J."/>
            <person name="Hornburger P."/>
            <person name="Mueller R.-W."/>
            <person name="Bruemmer F."/>
            <person name="Labrenz M."/>
            <person name="Spormann A.M."/>
            <person name="Op Den Camp H."/>
            <person name="Overmann J."/>
            <person name="Amann R."/>
            <person name="Jetten M.S.M."/>
            <person name="Mascher T."/>
            <person name="Medema M.H."/>
            <person name="Devos D.P."/>
            <person name="Kaster A.-K."/>
            <person name="Ovreas L."/>
            <person name="Rohde M."/>
            <person name="Galperin M.Y."/>
            <person name="Jogler C."/>
        </authorList>
    </citation>
    <scope>NUCLEOTIDE SEQUENCE [LARGE SCALE GENOMIC DNA]</scope>
    <source>
        <strain evidence="3 4">Pla22</strain>
    </source>
</reference>
<accession>A0A5C5WUZ3</accession>
<evidence type="ECO:0000256" key="2">
    <source>
        <dbReference type="SAM" id="Phobius"/>
    </source>
</evidence>